<comment type="caution">
    <text evidence="2">The sequence shown here is derived from an EMBL/GenBank/DDBJ whole genome shotgun (WGS) entry which is preliminary data.</text>
</comment>
<protein>
    <submittedName>
        <fullName evidence="2">Uncharacterized protein</fullName>
    </submittedName>
</protein>
<organism evidence="2 3">
    <name type="scientific">Allacma fusca</name>
    <dbReference type="NCBI Taxonomy" id="39272"/>
    <lineage>
        <taxon>Eukaryota</taxon>
        <taxon>Metazoa</taxon>
        <taxon>Ecdysozoa</taxon>
        <taxon>Arthropoda</taxon>
        <taxon>Hexapoda</taxon>
        <taxon>Collembola</taxon>
        <taxon>Symphypleona</taxon>
        <taxon>Sminthuridae</taxon>
        <taxon>Allacma</taxon>
    </lineage>
</organism>
<accession>A0A8J2L6Y7</accession>
<evidence type="ECO:0000313" key="3">
    <source>
        <dbReference type="Proteomes" id="UP000708208"/>
    </source>
</evidence>
<name>A0A8J2L6Y7_9HEXA</name>
<evidence type="ECO:0000256" key="1">
    <source>
        <dbReference type="SAM" id="MobiDB-lite"/>
    </source>
</evidence>
<feature type="compositionally biased region" description="Acidic residues" evidence="1">
    <location>
        <begin position="137"/>
        <end position="146"/>
    </location>
</feature>
<feature type="compositionally biased region" description="Basic and acidic residues" evidence="1">
    <location>
        <begin position="147"/>
        <end position="156"/>
    </location>
</feature>
<feature type="region of interest" description="Disordered" evidence="1">
    <location>
        <begin position="87"/>
        <end position="163"/>
    </location>
</feature>
<evidence type="ECO:0000313" key="2">
    <source>
        <dbReference type="EMBL" id="CAG7829728.1"/>
    </source>
</evidence>
<reference evidence="2" key="1">
    <citation type="submission" date="2021-06" db="EMBL/GenBank/DDBJ databases">
        <authorList>
            <person name="Hodson N. C."/>
            <person name="Mongue J. A."/>
            <person name="Jaron S. K."/>
        </authorList>
    </citation>
    <scope>NUCLEOTIDE SEQUENCE</scope>
</reference>
<feature type="compositionally biased region" description="Acidic residues" evidence="1">
    <location>
        <begin position="102"/>
        <end position="123"/>
    </location>
</feature>
<dbReference type="AlphaFoldDB" id="A0A8J2L6Y7"/>
<keyword evidence="3" id="KW-1185">Reference proteome</keyword>
<gene>
    <name evidence="2" type="ORF">AFUS01_LOCUS39573</name>
</gene>
<dbReference type="Proteomes" id="UP000708208">
    <property type="component" value="Unassembled WGS sequence"/>
</dbReference>
<dbReference type="EMBL" id="CAJVCH010552614">
    <property type="protein sequence ID" value="CAG7829728.1"/>
    <property type="molecule type" value="Genomic_DNA"/>
</dbReference>
<sequence>MFLHLAERNHIRNPCTGSFRRNLGRWPRWPCNLQNDLQRPVGPRFADGSISIENIVSPIHRAGYNPEIDGEANRHYRARIKKVLERMEEKTTGGMENNEAATEPENDMEEEATQTTEGEDMEVEATVVVKDKKAATEVEDDMEEEVTEKLEDKETSTGEDMQD</sequence>
<proteinExistence type="predicted"/>